<name>A0ACB6ZR48_THEGA</name>
<comment type="caution">
    <text evidence="1">The sequence shown here is derived from an EMBL/GenBank/DDBJ whole genome shotgun (WGS) entry which is preliminary data.</text>
</comment>
<keyword evidence="2" id="KW-1185">Reference proteome</keyword>
<evidence type="ECO:0000313" key="1">
    <source>
        <dbReference type="EMBL" id="KAF9652146.1"/>
    </source>
</evidence>
<reference evidence="1" key="2">
    <citation type="journal article" date="2020" name="Nat. Commun.">
        <title>Large-scale genome sequencing of mycorrhizal fungi provides insights into the early evolution of symbiotic traits.</title>
        <authorList>
            <person name="Miyauchi S."/>
            <person name="Kiss E."/>
            <person name="Kuo A."/>
            <person name="Drula E."/>
            <person name="Kohler A."/>
            <person name="Sanchez-Garcia M."/>
            <person name="Morin E."/>
            <person name="Andreopoulos B."/>
            <person name="Barry K.W."/>
            <person name="Bonito G."/>
            <person name="Buee M."/>
            <person name="Carver A."/>
            <person name="Chen C."/>
            <person name="Cichocki N."/>
            <person name="Clum A."/>
            <person name="Culley D."/>
            <person name="Crous P.W."/>
            <person name="Fauchery L."/>
            <person name="Girlanda M."/>
            <person name="Hayes R.D."/>
            <person name="Keri Z."/>
            <person name="LaButti K."/>
            <person name="Lipzen A."/>
            <person name="Lombard V."/>
            <person name="Magnuson J."/>
            <person name="Maillard F."/>
            <person name="Murat C."/>
            <person name="Nolan M."/>
            <person name="Ohm R.A."/>
            <person name="Pangilinan J."/>
            <person name="Pereira M.F."/>
            <person name="Perotto S."/>
            <person name="Peter M."/>
            <person name="Pfister S."/>
            <person name="Riley R."/>
            <person name="Sitrit Y."/>
            <person name="Stielow J.B."/>
            <person name="Szollosi G."/>
            <person name="Zifcakova L."/>
            <person name="Stursova M."/>
            <person name="Spatafora J.W."/>
            <person name="Tedersoo L."/>
            <person name="Vaario L.M."/>
            <person name="Yamada A."/>
            <person name="Yan M."/>
            <person name="Wang P."/>
            <person name="Xu J."/>
            <person name="Bruns T."/>
            <person name="Baldrian P."/>
            <person name="Vilgalys R."/>
            <person name="Dunand C."/>
            <person name="Henrissat B."/>
            <person name="Grigoriev I.V."/>
            <person name="Hibbett D."/>
            <person name="Nagy L.G."/>
            <person name="Martin F.M."/>
        </authorList>
    </citation>
    <scope>NUCLEOTIDE SEQUENCE</scope>
    <source>
        <strain evidence="1">P2</strain>
    </source>
</reference>
<dbReference type="EMBL" id="MU117970">
    <property type="protein sequence ID" value="KAF9652146.1"/>
    <property type="molecule type" value="Genomic_DNA"/>
</dbReference>
<accession>A0ACB6ZR48</accession>
<evidence type="ECO:0000313" key="2">
    <source>
        <dbReference type="Proteomes" id="UP000886501"/>
    </source>
</evidence>
<dbReference type="Proteomes" id="UP000886501">
    <property type="component" value="Unassembled WGS sequence"/>
</dbReference>
<organism evidence="1 2">
    <name type="scientific">Thelephora ganbajun</name>
    <name type="common">Ganba fungus</name>
    <dbReference type="NCBI Taxonomy" id="370292"/>
    <lineage>
        <taxon>Eukaryota</taxon>
        <taxon>Fungi</taxon>
        <taxon>Dikarya</taxon>
        <taxon>Basidiomycota</taxon>
        <taxon>Agaricomycotina</taxon>
        <taxon>Agaricomycetes</taxon>
        <taxon>Thelephorales</taxon>
        <taxon>Thelephoraceae</taxon>
        <taxon>Thelephora</taxon>
    </lineage>
</organism>
<gene>
    <name evidence="1" type="ORF">BDM02DRAFT_3089714</name>
</gene>
<protein>
    <submittedName>
        <fullName evidence="1">Uncharacterized protein</fullName>
    </submittedName>
</protein>
<sequence length="102" mass="11544">MSATCEPLLEALKDCLMRSDCVLKKGKLPSECLRQHTDELPDSCKLLRHAVFECKRGLVDMRKRFRGNQAAIMVSNKHEPPLSDAYSASLTGQRAAREKKER</sequence>
<proteinExistence type="predicted"/>
<reference evidence="1" key="1">
    <citation type="submission" date="2019-10" db="EMBL/GenBank/DDBJ databases">
        <authorList>
            <consortium name="DOE Joint Genome Institute"/>
            <person name="Kuo A."/>
            <person name="Miyauchi S."/>
            <person name="Kiss E."/>
            <person name="Drula E."/>
            <person name="Kohler A."/>
            <person name="Sanchez-Garcia M."/>
            <person name="Andreopoulos B."/>
            <person name="Barry K.W."/>
            <person name="Bonito G."/>
            <person name="Buee M."/>
            <person name="Carver A."/>
            <person name="Chen C."/>
            <person name="Cichocki N."/>
            <person name="Clum A."/>
            <person name="Culley D."/>
            <person name="Crous P.W."/>
            <person name="Fauchery L."/>
            <person name="Girlanda M."/>
            <person name="Hayes R."/>
            <person name="Keri Z."/>
            <person name="Labutti K."/>
            <person name="Lipzen A."/>
            <person name="Lombard V."/>
            <person name="Magnuson J."/>
            <person name="Maillard F."/>
            <person name="Morin E."/>
            <person name="Murat C."/>
            <person name="Nolan M."/>
            <person name="Ohm R."/>
            <person name="Pangilinan J."/>
            <person name="Pereira M."/>
            <person name="Perotto S."/>
            <person name="Peter M."/>
            <person name="Riley R."/>
            <person name="Sitrit Y."/>
            <person name="Stielow B."/>
            <person name="Szollosi G."/>
            <person name="Zifcakova L."/>
            <person name="Stursova M."/>
            <person name="Spatafora J.W."/>
            <person name="Tedersoo L."/>
            <person name="Vaario L.-M."/>
            <person name="Yamada A."/>
            <person name="Yan M."/>
            <person name="Wang P."/>
            <person name="Xu J."/>
            <person name="Bruns T."/>
            <person name="Baldrian P."/>
            <person name="Vilgalys R."/>
            <person name="Henrissat B."/>
            <person name="Grigoriev I.V."/>
            <person name="Hibbett D."/>
            <person name="Nagy L.G."/>
            <person name="Martin F.M."/>
        </authorList>
    </citation>
    <scope>NUCLEOTIDE SEQUENCE</scope>
    <source>
        <strain evidence="1">P2</strain>
    </source>
</reference>